<reference evidence="1 2" key="1">
    <citation type="submission" date="2014-11" db="EMBL/GenBank/DDBJ databases">
        <authorList>
            <person name="Zhu J."/>
            <person name="Qi W."/>
            <person name="Song R."/>
        </authorList>
    </citation>
    <scope>NUCLEOTIDE SEQUENCE [LARGE SCALE GENOMIC DNA]</scope>
</reference>
<dbReference type="OrthoDB" id="446848at2759"/>
<gene>
    <name evidence="1" type="ORF">Vbra_1421</name>
</gene>
<protein>
    <recommendedName>
        <fullName evidence="3">Reverse transcriptase domain-containing protein</fullName>
    </recommendedName>
</protein>
<name>A0A0G4GL63_VITBC</name>
<dbReference type="InParanoid" id="A0A0G4GL63"/>
<keyword evidence="2" id="KW-1185">Reference proteome</keyword>
<proteinExistence type="predicted"/>
<sequence length="228" mass="25010">MQHKLEFEKEFRPHQFAVGTSASGGKLSRAAQTYIQTQDAVGHDADGPLITHTLLSLDCRNAFNEISRQRIMDELAVKHPAMIAFFWQFYGTAAPLWYTMEGGRVETIYSPADAEFRTISLVLRLDKCHAWSPHWRSAADLPTAITSRGVRASTKGIILLSAPIGTPAFIERTVNEVVAKHQRLLDAVVAFAVDDWDHAVQGANPSFATVGPLASSTGAAFLPPPRRS</sequence>
<evidence type="ECO:0000313" key="2">
    <source>
        <dbReference type="Proteomes" id="UP000041254"/>
    </source>
</evidence>
<dbReference type="VEuPathDB" id="CryptoDB:Vbra_1421"/>
<dbReference type="Proteomes" id="UP000041254">
    <property type="component" value="Unassembled WGS sequence"/>
</dbReference>
<evidence type="ECO:0008006" key="3">
    <source>
        <dbReference type="Google" id="ProtNLM"/>
    </source>
</evidence>
<evidence type="ECO:0000313" key="1">
    <source>
        <dbReference type="EMBL" id="CEM30769.1"/>
    </source>
</evidence>
<dbReference type="EMBL" id="CDMY01000707">
    <property type="protein sequence ID" value="CEM30769.1"/>
    <property type="molecule type" value="Genomic_DNA"/>
</dbReference>
<organism evidence="1 2">
    <name type="scientific">Vitrella brassicaformis (strain CCMP3155)</name>
    <dbReference type="NCBI Taxonomy" id="1169540"/>
    <lineage>
        <taxon>Eukaryota</taxon>
        <taxon>Sar</taxon>
        <taxon>Alveolata</taxon>
        <taxon>Colpodellida</taxon>
        <taxon>Vitrellaceae</taxon>
        <taxon>Vitrella</taxon>
    </lineage>
</organism>
<accession>A0A0G4GL63</accession>
<dbReference type="AlphaFoldDB" id="A0A0G4GL63"/>
<dbReference type="PhylomeDB" id="A0A0G4GL63"/>